<dbReference type="Gene3D" id="3.20.10.10">
    <property type="entry name" value="D-amino Acid Aminotransferase, subunit A, domain 2"/>
    <property type="match status" value="1"/>
</dbReference>
<dbReference type="InterPro" id="IPR050571">
    <property type="entry name" value="Class-IV_PLP-Dep_Aminotrnsfr"/>
</dbReference>
<dbReference type="PANTHER" id="PTHR42743:SF11">
    <property type="entry name" value="AMINODEOXYCHORISMATE LYASE"/>
    <property type="match status" value="1"/>
</dbReference>
<dbReference type="InterPro" id="IPR018300">
    <property type="entry name" value="Aminotrans_IV_CS"/>
</dbReference>
<dbReference type="PANTHER" id="PTHR42743">
    <property type="entry name" value="AMINO-ACID AMINOTRANSFERASE"/>
    <property type="match status" value="1"/>
</dbReference>
<evidence type="ECO:0000256" key="3">
    <source>
        <dbReference type="ARBA" id="ARBA00004824"/>
    </source>
</evidence>
<dbReference type="CDD" id="cd01558">
    <property type="entry name" value="D-AAT_like"/>
    <property type="match status" value="1"/>
</dbReference>
<evidence type="ECO:0000256" key="12">
    <source>
        <dbReference type="ARBA" id="ARBA00048212"/>
    </source>
</evidence>
<dbReference type="InterPro" id="IPR005785">
    <property type="entry name" value="B_amino_transI"/>
</dbReference>
<evidence type="ECO:0000256" key="11">
    <source>
        <dbReference type="ARBA" id="ARBA00023304"/>
    </source>
</evidence>
<dbReference type="GO" id="GO:0005829">
    <property type="term" value="C:cytosol"/>
    <property type="evidence" value="ECO:0007669"/>
    <property type="project" value="TreeGrafter"/>
</dbReference>
<evidence type="ECO:0000313" key="18">
    <source>
        <dbReference type="EMBL" id="OLN32762.1"/>
    </source>
</evidence>
<dbReference type="UniPathway" id="UPA00049">
    <property type="reaction ID" value="UER00062"/>
</dbReference>
<dbReference type="NCBIfam" id="NF006185">
    <property type="entry name" value="PRK08320.1"/>
    <property type="match status" value="1"/>
</dbReference>
<dbReference type="UniPathway" id="UPA00048">
    <property type="reaction ID" value="UER00073"/>
</dbReference>
<comment type="pathway">
    <text evidence="4 17">Amino-acid biosynthesis; L-valine biosynthesis; L-valine from pyruvate: step 4/4.</text>
</comment>
<comment type="catalytic activity">
    <reaction evidence="13 17">
        <text>L-isoleucine + 2-oxoglutarate = (S)-3-methyl-2-oxopentanoate + L-glutamate</text>
        <dbReference type="Rhea" id="RHEA:24801"/>
        <dbReference type="ChEBI" id="CHEBI:16810"/>
        <dbReference type="ChEBI" id="CHEBI:29985"/>
        <dbReference type="ChEBI" id="CHEBI:35146"/>
        <dbReference type="ChEBI" id="CHEBI:58045"/>
        <dbReference type="EC" id="2.6.1.42"/>
    </reaction>
</comment>
<evidence type="ECO:0000256" key="17">
    <source>
        <dbReference type="RuleBase" id="RU364094"/>
    </source>
</evidence>
<dbReference type="GO" id="GO:0009099">
    <property type="term" value="P:L-valine biosynthetic process"/>
    <property type="evidence" value="ECO:0007669"/>
    <property type="project" value="UniProtKB-UniPathway"/>
</dbReference>
<protein>
    <recommendedName>
        <fullName evidence="17">Branched-chain-amino-acid aminotransferase</fullName>
        <shortName evidence="17">BCAT</shortName>
        <ecNumber evidence="17">2.6.1.42</ecNumber>
    </recommendedName>
</protein>
<evidence type="ECO:0000256" key="4">
    <source>
        <dbReference type="ARBA" id="ARBA00004931"/>
    </source>
</evidence>
<comment type="pathway">
    <text evidence="5 17">Amino-acid biosynthesis; L-leucine biosynthesis; L-leucine from 3-methyl-2-oxobutanoate: step 4/4.</text>
</comment>
<comment type="similarity">
    <text evidence="6 15">Belongs to the class-IV pyridoxal-phosphate-dependent aminotransferase family.</text>
</comment>
<dbReference type="GO" id="GO:0052654">
    <property type="term" value="F:L-leucine-2-oxoglutarate transaminase activity"/>
    <property type="evidence" value="ECO:0007669"/>
    <property type="project" value="RHEA"/>
</dbReference>
<evidence type="ECO:0000256" key="13">
    <source>
        <dbReference type="ARBA" id="ARBA00048798"/>
    </source>
</evidence>
<keyword evidence="11 17" id="KW-0100">Branched-chain amino acid biosynthesis</keyword>
<comment type="catalytic activity">
    <reaction evidence="12 17">
        <text>L-valine + 2-oxoglutarate = 3-methyl-2-oxobutanoate + L-glutamate</text>
        <dbReference type="Rhea" id="RHEA:24813"/>
        <dbReference type="ChEBI" id="CHEBI:11851"/>
        <dbReference type="ChEBI" id="CHEBI:16810"/>
        <dbReference type="ChEBI" id="CHEBI:29985"/>
        <dbReference type="ChEBI" id="CHEBI:57762"/>
        <dbReference type="EC" id="2.6.1.42"/>
    </reaction>
</comment>
<dbReference type="Proteomes" id="UP000186102">
    <property type="component" value="Unassembled WGS sequence"/>
</dbReference>
<dbReference type="GO" id="GO:0052656">
    <property type="term" value="F:L-isoleucine-2-oxoglutarate transaminase activity"/>
    <property type="evidence" value="ECO:0007669"/>
    <property type="project" value="RHEA"/>
</dbReference>
<dbReference type="STRING" id="1888891.DSOL_1208"/>
<comment type="cofactor">
    <cofactor evidence="1 16">
        <name>pyridoxal 5'-phosphate</name>
        <dbReference type="ChEBI" id="CHEBI:597326"/>
    </cofactor>
</comment>
<evidence type="ECO:0000256" key="14">
    <source>
        <dbReference type="ARBA" id="ARBA00049229"/>
    </source>
</evidence>
<dbReference type="GO" id="GO:0052655">
    <property type="term" value="F:L-valine-2-oxoglutarate transaminase activity"/>
    <property type="evidence" value="ECO:0007669"/>
    <property type="project" value="RHEA"/>
</dbReference>
<dbReference type="SUPFAM" id="SSF56752">
    <property type="entry name" value="D-aminoacid aminotransferase-like PLP-dependent enzymes"/>
    <property type="match status" value="1"/>
</dbReference>
<dbReference type="AlphaFoldDB" id="A0A1Q8QZG9"/>
<dbReference type="Pfam" id="PF01063">
    <property type="entry name" value="Aminotran_4"/>
    <property type="match status" value="1"/>
</dbReference>
<dbReference type="FunFam" id="3.20.10.10:FF:000002">
    <property type="entry name" value="D-alanine aminotransferase"/>
    <property type="match status" value="1"/>
</dbReference>
<evidence type="ECO:0000256" key="9">
    <source>
        <dbReference type="ARBA" id="ARBA00022679"/>
    </source>
</evidence>
<dbReference type="GO" id="GO:0009097">
    <property type="term" value="P:isoleucine biosynthetic process"/>
    <property type="evidence" value="ECO:0007669"/>
    <property type="project" value="UniProtKB-UniPathway"/>
</dbReference>
<dbReference type="UniPathway" id="UPA00047">
    <property type="reaction ID" value="UER00058"/>
</dbReference>
<sequence>MYLGFRGKDPCLVQAVQNPNRIYTVGGKNPSGKFHVIRGLSLGFLFYSDFIEKGVDQMGLKIYCNGVFVPEEEAKVSVFDHGFLYGDGIFEGIRAYHGRVFKLDEHLKRLYESAKSIRLTIGITKDQMQEIILETLRRNGLKDAYIRLVVSRGKGDLGLDPNKCPQAAIYCIADQIKLFEQSTYEHGLAVKTVAIRRNNPDTLSPRIKSLNYLNNILAKIEANLSGAMEGVLLNQEGYVTEGTGDNIFIYRNGVLMTPPRSVGILEGVTRNSTLEIASEMGIKVSEELFTRHDLYTADECFLTGTAAELIPVIDVDGREIGDGVPGPIFKQLLAEFRALTLINGPKIYSVESATAR</sequence>
<dbReference type="InterPro" id="IPR043132">
    <property type="entry name" value="BCAT-like_C"/>
</dbReference>
<evidence type="ECO:0000256" key="7">
    <source>
        <dbReference type="ARBA" id="ARBA00022576"/>
    </source>
</evidence>
<dbReference type="InterPro" id="IPR036038">
    <property type="entry name" value="Aminotransferase-like"/>
</dbReference>
<dbReference type="GO" id="GO:0009098">
    <property type="term" value="P:L-leucine biosynthetic process"/>
    <property type="evidence" value="ECO:0007669"/>
    <property type="project" value="UniProtKB-UniPathway"/>
</dbReference>
<dbReference type="Gene3D" id="3.30.470.10">
    <property type="match status" value="1"/>
</dbReference>
<comment type="pathway">
    <text evidence="3 17">Amino-acid biosynthesis; L-isoleucine biosynthesis; L-isoleucine from 2-oxobutanoate: step 4/4.</text>
</comment>
<dbReference type="InterPro" id="IPR001544">
    <property type="entry name" value="Aminotrans_IV"/>
</dbReference>
<name>A0A1Q8QZG9_9FIRM</name>
<evidence type="ECO:0000256" key="5">
    <source>
        <dbReference type="ARBA" id="ARBA00005072"/>
    </source>
</evidence>
<dbReference type="FunFam" id="3.30.470.10:FF:000006">
    <property type="entry name" value="Branched-chain-amino-acid aminotransferase"/>
    <property type="match status" value="1"/>
</dbReference>
<keyword evidence="10 16" id="KW-0663">Pyridoxal phosphate</keyword>
<evidence type="ECO:0000256" key="8">
    <source>
        <dbReference type="ARBA" id="ARBA00022605"/>
    </source>
</evidence>
<evidence type="ECO:0000256" key="1">
    <source>
        <dbReference type="ARBA" id="ARBA00001933"/>
    </source>
</evidence>
<evidence type="ECO:0000256" key="2">
    <source>
        <dbReference type="ARBA" id="ARBA00003109"/>
    </source>
</evidence>
<keyword evidence="19" id="KW-1185">Reference proteome</keyword>
<evidence type="ECO:0000256" key="6">
    <source>
        <dbReference type="ARBA" id="ARBA00009320"/>
    </source>
</evidence>
<evidence type="ECO:0000313" key="19">
    <source>
        <dbReference type="Proteomes" id="UP000186102"/>
    </source>
</evidence>
<reference evidence="18 19" key="1">
    <citation type="submission" date="2016-09" db="EMBL/GenBank/DDBJ databases">
        <title>Complete genome of Desulfosporosinus sp. OL.</title>
        <authorList>
            <person name="Mardanov A."/>
            <person name="Beletsky A."/>
            <person name="Panova A."/>
            <person name="Karnachuk O."/>
            <person name="Ravin N."/>
        </authorList>
    </citation>
    <scope>NUCLEOTIDE SEQUENCE [LARGE SCALE GENOMIC DNA]</scope>
    <source>
        <strain evidence="18 19">OL</strain>
    </source>
</reference>
<dbReference type="EC" id="2.6.1.42" evidence="17"/>
<dbReference type="PROSITE" id="PS00770">
    <property type="entry name" value="AA_TRANSFER_CLASS_4"/>
    <property type="match status" value="1"/>
</dbReference>
<comment type="function">
    <text evidence="2 17">Acts on leucine, isoleucine and valine.</text>
</comment>
<dbReference type="InterPro" id="IPR043131">
    <property type="entry name" value="BCAT-like_N"/>
</dbReference>
<keyword evidence="8 17" id="KW-0028">Amino-acid biosynthesis</keyword>
<comment type="caution">
    <text evidence="18">The sequence shown here is derived from an EMBL/GenBank/DDBJ whole genome shotgun (WGS) entry which is preliminary data.</text>
</comment>
<keyword evidence="9 17" id="KW-0808">Transferase</keyword>
<dbReference type="NCBIfam" id="TIGR01122">
    <property type="entry name" value="ilvE_I"/>
    <property type="match status" value="1"/>
</dbReference>
<comment type="catalytic activity">
    <reaction evidence="14 17">
        <text>L-leucine + 2-oxoglutarate = 4-methyl-2-oxopentanoate + L-glutamate</text>
        <dbReference type="Rhea" id="RHEA:18321"/>
        <dbReference type="ChEBI" id="CHEBI:16810"/>
        <dbReference type="ChEBI" id="CHEBI:17865"/>
        <dbReference type="ChEBI" id="CHEBI:29985"/>
        <dbReference type="ChEBI" id="CHEBI:57427"/>
        <dbReference type="EC" id="2.6.1.42"/>
    </reaction>
</comment>
<keyword evidence="7 17" id="KW-0032">Aminotransferase</keyword>
<dbReference type="EMBL" id="MLBF01000006">
    <property type="protein sequence ID" value="OLN32762.1"/>
    <property type="molecule type" value="Genomic_DNA"/>
</dbReference>
<organism evidence="18 19">
    <name type="scientific">Desulfosporosinus metallidurans</name>
    <dbReference type="NCBI Taxonomy" id="1888891"/>
    <lineage>
        <taxon>Bacteria</taxon>
        <taxon>Bacillati</taxon>
        <taxon>Bacillota</taxon>
        <taxon>Clostridia</taxon>
        <taxon>Eubacteriales</taxon>
        <taxon>Desulfitobacteriaceae</taxon>
        <taxon>Desulfosporosinus</taxon>
    </lineage>
</organism>
<evidence type="ECO:0000256" key="15">
    <source>
        <dbReference type="RuleBase" id="RU004106"/>
    </source>
</evidence>
<accession>A0A1Q8QZG9</accession>
<evidence type="ECO:0000256" key="10">
    <source>
        <dbReference type="ARBA" id="ARBA00022898"/>
    </source>
</evidence>
<gene>
    <name evidence="17" type="primary">ilvE</name>
    <name evidence="18" type="ORF">DSOL_1208</name>
</gene>
<proteinExistence type="inferred from homology"/>
<evidence type="ECO:0000256" key="16">
    <source>
        <dbReference type="RuleBase" id="RU004516"/>
    </source>
</evidence>